<protein>
    <submittedName>
        <fullName evidence="1">Uncharacterized protein</fullName>
    </submittedName>
</protein>
<dbReference type="STRING" id="1123303.GCA_000372425_00722"/>
<dbReference type="InterPro" id="IPR036291">
    <property type="entry name" value="NAD(P)-bd_dom_sf"/>
</dbReference>
<dbReference type="Proteomes" id="UP000249495">
    <property type="component" value="Chromosome 1"/>
</dbReference>
<dbReference type="KEGG" id="sfer:NCTC12278_01199"/>
<dbReference type="EMBL" id="LS483343">
    <property type="protein sequence ID" value="SQF40627.1"/>
    <property type="molecule type" value="Genomic_DNA"/>
</dbReference>
<dbReference type="PANTHER" id="PTHR14097">
    <property type="entry name" value="OXIDOREDUCTASE HTATIP2"/>
    <property type="match status" value="1"/>
</dbReference>
<dbReference type="PANTHER" id="PTHR14097:SF7">
    <property type="entry name" value="OXIDOREDUCTASE HTATIP2"/>
    <property type="match status" value="1"/>
</dbReference>
<dbReference type="Gene3D" id="3.40.50.720">
    <property type="entry name" value="NAD(P)-binding Rossmann-like Domain"/>
    <property type="match status" value="1"/>
</dbReference>
<reference evidence="1 2" key="1">
    <citation type="submission" date="2018-06" db="EMBL/GenBank/DDBJ databases">
        <authorList>
            <consortium name="Pathogen Informatics"/>
            <person name="Doyle S."/>
        </authorList>
    </citation>
    <scope>NUCLEOTIDE SEQUENCE [LARGE SCALE GENOMIC DNA]</scope>
    <source>
        <strain evidence="1 2">NCTC12278</strain>
    </source>
</reference>
<accession>A0A2X3W506</accession>
<name>A0A2X3W506_9STRE</name>
<gene>
    <name evidence="1" type="ORF">NCTC12278_01199</name>
</gene>
<evidence type="ECO:0000313" key="2">
    <source>
        <dbReference type="Proteomes" id="UP000249495"/>
    </source>
</evidence>
<sequence length="213" mass="23853">MSNTAILLGATGEVGGHLLQELVTNPHYRKIYVLGRASIHKLPNYQEIEKIIIDFENPIVNPAILEESDVFCAIGTGERQDFEKVDYGYAYDFAKLCAGKVKSFNLVSAMGANSKIGYKYLQVKGRLEEDLLKLNLGTHRYYRPSMLIAPKREGLTLDGAIWIKIFQVISPVLVGPMAGWKGIRPEQVARAMVQNALNENPQTIYRHKDMTAV</sequence>
<evidence type="ECO:0000313" key="1">
    <source>
        <dbReference type="EMBL" id="SQF40627.1"/>
    </source>
</evidence>
<dbReference type="SUPFAM" id="SSF51735">
    <property type="entry name" value="NAD(P)-binding Rossmann-fold domains"/>
    <property type="match status" value="1"/>
</dbReference>
<dbReference type="RefSeq" id="WP_018030052.1">
    <property type="nucleotide sequence ID" value="NZ_LS483343.1"/>
</dbReference>
<dbReference type="AlphaFoldDB" id="A0A2X3W506"/>
<proteinExistence type="predicted"/>
<dbReference type="OrthoDB" id="9798632at2"/>
<keyword evidence="2" id="KW-1185">Reference proteome</keyword>
<organism evidence="1 2">
    <name type="scientific">Streptococcus ferus</name>
    <dbReference type="NCBI Taxonomy" id="1345"/>
    <lineage>
        <taxon>Bacteria</taxon>
        <taxon>Bacillati</taxon>
        <taxon>Bacillota</taxon>
        <taxon>Bacilli</taxon>
        <taxon>Lactobacillales</taxon>
        <taxon>Streptococcaceae</taxon>
        <taxon>Streptococcus</taxon>
    </lineage>
</organism>